<gene>
    <name evidence="7 8 9" type="primary">LOC117639047</name>
</gene>
<dbReference type="InterPro" id="IPR002893">
    <property type="entry name" value="Znf_MYND"/>
</dbReference>
<keyword evidence="2 4" id="KW-0863">Zinc-finger</keyword>
<keyword evidence="6" id="KW-1185">Reference proteome</keyword>
<evidence type="ECO:0000313" key="7">
    <source>
        <dbReference type="RefSeq" id="XP_034230296.1"/>
    </source>
</evidence>
<dbReference type="GeneID" id="117639047"/>
<reference evidence="7 8" key="1">
    <citation type="submission" date="2025-04" db="UniProtKB">
        <authorList>
            <consortium name="RefSeq"/>
        </authorList>
    </citation>
    <scope>IDENTIFICATION</scope>
    <source>
        <tissue evidence="7 8">Total insect</tissue>
    </source>
</reference>
<dbReference type="PROSITE" id="PS50865">
    <property type="entry name" value="ZF_MYND_2"/>
    <property type="match status" value="1"/>
</dbReference>
<evidence type="ECO:0000256" key="2">
    <source>
        <dbReference type="ARBA" id="ARBA00022771"/>
    </source>
</evidence>
<dbReference type="GO" id="GO:0008270">
    <property type="term" value="F:zinc ion binding"/>
    <property type="evidence" value="ECO:0007669"/>
    <property type="project" value="UniProtKB-KW"/>
</dbReference>
<proteinExistence type="predicted"/>
<evidence type="ECO:0000259" key="5">
    <source>
        <dbReference type="PROSITE" id="PS50865"/>
    </source>
</evidence>
<feature type="domain" description="MYND-type" evidence="5">
    <location>
        <begin position="19"/>
        <end position="54"/>
    </location>
</feature>
<dbReference type="RefSeq" id="XP_034230314.1">
    <property type="nucleotide sequence ID" value="XM_034374423.1"/>
</dbReference>
<evidence type="ECO:0000313" key="9">
    <source>
        <dbReference type="RefSeq" id="XP_034230314.1"/>
    </source>
</evidence>
<dbReference type="Gene3D" id="1.10.220.160">
    <property type="match status" value="1"/>
</dbReference>
<dbReference type="RefSeq" id="XP_034230303.1">
    <property type="nucleotide sequence ID" value="XM_034374412.1"/>
</dbReference>
<protein>
    <submittedName>
        <fullName evidence="7 8">Uncharacterized protein LOC117639047</fullName>
    </submittedName>
</protein>
<evidence type="ECO:0000256" key="1">
    <source>
        <dbReference type="ARBA" id="ARBA00022723"/>
    </source>
</evidence>
<dbReference type="InterPro" id="IPR053010">
    <property type="entry name" value="SET_SmydA-8"/>
</dbReference>
<evidence type="ECO:0000256" key="4">
    <source>
        <dbReference type="PROSITE-ProRule" id="PRU00134"/>
    </source>
</evidence>
<dbReference type="PANTHER" id="PTHR46455:SF5">
    <property type="entry name" value="SET AND MYND DOMAIN CONTAINING, ARTHROPOD-SPECIFIC, MEMBER 4, ISOFORM A"/>
    <property type="match status" value="1"/>
</dbReference>
<dbReference type="OrthoDB" id="265717at2759"/>
<evidence type="ECO:0000256" key="3">
    <source>
        <dbReference type="ARBA" id="ARBA00022833"/>
    </source>
</evidence>
<keyword evidence="3" id="KW-0862">Zinc</keyword>
<organism evidence="9">
    <name type="scientific">Thrips palmi</name>
    <name type="common">Melon thrips</name>
    <dbReference type="NCBI Taxonomy" id="161013"/>
    <lineage>
        <taxon>Eukaryota</taxon>
        <taxon>Metazoa</taxon>
        <taxon>Ecdysozoa</taxon>
        <taxon>Arthropoda</taxon>
        <taxon>Hexapoda</taxon>
        <taxon>Insecta</taxon>
        <taxon>Pterygota</taxon>
        <taxon>Neoptera</taxon>
        <taxon>Paraneoptera</taxon>
        <taxon>Thysanoptera</taxon>
        <taxon>Terebrantia</taxon>
        <taxon>Thripoidea</taxon>
        <taxon>Thripidae</taxon>
        <taxon>Thrips</taxon>
    </lineage>
</organism>
<evidence type="ECO:0000313" key="8">
    <source>
        <dbReference type="RefSeq" id="XP_034230303.1"/>
    </source>
</evidence>
<dbReference type="AlphaFoldDB" id="A0A6P8ZGL5"/>
<dbReference type="PANTHER" id="PTHR46455">
    <property type="entry name" value="SET AND MYND DOMAIN CONTAINING, ARTHROPOD-SPECIFIC, MEMBER 4, ISOFORM A"/>
    <property type="match status" value="1"/>
</dbReference>
<dbReference type="KEGG" id="tpal:117639047"/>
<dbReference type="Gene3D" id="2.170.270.10">
    <property type="entry name" value="SET domain"/>
    <property type="match status" value="1"/>
</dbReference>
<dbReference type="SUPFAM" id="SSF82199">
    <property type="entry name" value="SET domain"/>
    <property type="match status" value="1"/>
</dbReference>
<accession>A0A6P8ZGL5</accession>
<evidence type="ECO:0000313" key="6">
    <source>
        <dbReference type="Proteomes" id="UP000515158"/>
    </source>
</evidence>
<dbReference type="InterPro" id="IPR046341">
    <property type="entry name" value="SET_dom_sf"/>
</dbReference>
<dbReference type="Proteomes" id="UP000515158">
    <property type="component" value="Unplaced"/>
</dbReference>
<dbReference type="Pfam" id="PF01753">
    <property type="entry name" value="zf-MYND"/>
    <property type="match status" value="1"/>
</dbReference>
<dbReference type="RefSeq" id="XP_034230296.1">
    <property type="nucleotide sequence ID" value="XM_034374405.1"/>
</dbReference>
<sequence>MAAEQQDKLLSFNAESAPCTVCGAAGRPCGRCRLDYYCGKKHQVQDWARHKVGCGALEVRQDDALGRHLVFAKDVPAGTVVLRELPLLVVPPPWNPRMVFCVGCLSDRLPLWHPQCPLCGWPVCSPSCSRLPRHQAECAAFQRAGFMSDVVLTWPDKEKVWTALSALRTHLASEKQPLLLEMQSSHSAVLPSEGALPTVLGLVDAVGWRCTFGADVRQERRWSAAARWLREEAGLHWIAEEDLVRAAGMNDINGVQLNPMNAVESLVKGKMGTFLFHALSRVQHCCNPTGLLLCRDSKAADLEQLLVTTRDVKAGEHLSIDYLDMAFQDAVTRRRLLRRGWSFECRCERCEDPTACGVYIGSPCCPQCSERGEQQLMVPELAGWDGQGGGLPGYRCQGCGQTAEVPDVIAVEAELIEMKTAMRGFGTICPHLDELTFPRGPLHKDHRLRLLSELSATLVAVVQMIGSGMGEADVKRNVARAERMLHVLGKLKPGLSHHRWALLLVKFDLLFNSLKTGGPRGPNRIRVMKERCQELEAVLVQLEPHYFSPPEKKHLFETYQKPATVFTNALSSV</sequence>
<name>A0A6P8ZGL5_THRPL</name>
<dbReference type="Gene3D" id="6.10.140.2220">
    <property type="match status" value="2"/>
</dbReference>
<keyword evidence="1" id="KW-0479">Metal-binding</keyword>